<keyword evidence="6" id="KW-1185">Reference proteome</keyword>
<evidence type="ECO:0000313" key="5">
    <source>
        <dbReference type="EMBL" id="NQE36778.1"/>
    </source>
</evidence>
<dbReference type="InterPro" id="IPR029058">
    <property type="entry name" value="AB_hydrolase_fold"/>
</dbReference>
<name>A0ABX2D4M0_9CYAN</name>
<feature type="region of interest" description="Disordered" evidence="3">
    <location>
        <begin position="1"/>
        <end position="27"/>
    </location>
</feature>
<evidence type="ECO:0000256" key="1">
    <source>
        <dbReference type="ARBA" id="ARBA00022729"/>
    </source>
</evidence>
<keyword evidence="1" id="KW-0732">Signal</keyword>
<evidence type="ECO:0000313" key="6">
    <source>
        <dbReference type="Proteomes" id="UP000702425"/>
    </source>
</evidence>
<dbReference type="SUPFAM" id="SSF53474">
    <property type="entry name" value="alpha/beta-Hydrolases"/>
    <property type="match status" value="1"/>
</dbReference>
<evidence type="ECO:0000256" key="3">
    <source>
        <dbReference type="SAM" id="MobiDB-lite"/>
    </source>
</evidence>
<dbReference type="InterPro" id="IPR050955">
    <property type="entry name" value="Plant_Biomass_Hydrol_Est"/>
</dbReference>
<organism evidence="5 6">
    <name type="scientific">Microcoleus asticus IPMA8</name>
    <dbReference type="NCBI Taxonomy" id="2563858"/>
    <lineage>
        <taxon>Bacteria</taxon>
        <taxon>Bacillati</taxon>
        <taxon>Cyanobacteriota</taxon>
        <taxon>Cyanophyceae</taxon>
        <taxon>Oscillatoriophycideae</taxon>
        <taxon>Oscillatoriales</taxon>
        <taxon>Microcoleaceae</taxon>
        <taxon>Microcoleus</taxon>
        <taxon>Microcoleus asticus</taxon>
    </lineage>
</organism>
<gene>
    <name evidence="5" type="ORF">E5S67_04543</name>
</gene>
<reference evidence="5 6" key="1">
    <citation type="journal article" date="2020" name="Sci. Rep.">
        <title>A novel cyanobacterial geosmin producer, revising GeoA distribution and dispersion patterns in Bacteria.</title>
        <authorList>
            <person name="Churro C."/>
            <person name="Semedo-Aguiar A.P."/>
            <person name="Silva A.D."/>
            <person name="Pereira-Leal J.B."/>
            <person name="Leite R.B."/>
        </authorList>
    </citation>
    <scope>NUCLEOTIDE SEQUENCE [LARGE SCALE GENOMIC DNA]</scope>
    <source>
        <strain evidence="5 6">IPMA8</strain>
    </source>
</reference>
<dbReference type="PANTHER" id="PTHR43037">
    <property type="entry name" value="UNNAMED PRODUCT-RELATED"/>
    <property type="match status" value="1"/>
</dbReference>
<accession>A0ABX2D4M0</accession>
<dbReference type="Pfam" id="PF02230">
    <property type="entry name" value="Abhydrolase_2"/>
    <property type="match status" value="1"/>
</dbReference>
<dbReference type="InterPro" id="IPR003140">
    <property type="entry name" value="PLipase/COase/thioEstase"/>
</dbReference>
<dbReference type="PANTHER" id="PTHR43037:SF5">
    <property type="entry name" value="FERULOYL ESTERASE"/>
    <property type="match status" value="1"/>
</dbReference>
<dbReference type="RefSeq" id="WP_172190644.1">
    <property type="nucleotide sequence ID" value="NZ_CAWPPK010000315.1"/>
</dbReference>
<protein>
    <recommendedName>
        <fullName evidence="4">Phospholipase/carboxylesterase/thioesterase domain-containing protein</fullName>
    </recommendedName>
</protein>
<evidence type="ECO:0000256" key="2">
    <source>
        <dbReference type="ARBA" id="ARBA00022801"/>
    </source>
</evidence>
<sequence>MVSINGRLLARPTQPTGTAPSGLQPLGLSTKRDGLLYVPKNYQASRPAPLVVMLHGAGGDARGGLTPFQNLADATGLILLAPASRRQTWDVLVGEYGPDIALIDQALAQTFSHYAVDPTRIAIEGFSDGASYALSVGITNGDLFSHVIAFSPGFMAPASQVGEPRLFISHGTQDSVLPIDPCSRKIVRQVRGAGYDVVYREFDGPHTIPPAIVDSALDWFTA</sequence>
<feature type="domain" description="Phospholipase/carboxylesterase/thioesterase" evidence="4">
    <location>
        <begin position="101"/>
        <end position="179"/>
    </location>
</feature>
<dbReference type="Proteomes" id="UP000702425">
    <property type="component" value="Unassembled WGS sequence"/>
</dbReference>
<dbReference type="EMBL" id="SRRZ01000097">
    <property type="protein sequence ID" value="NQE36778.1"/>
    <property type="molecule type" value="Genomic_DNA"/>
</dbReference>
<proteinExistence type="predicted"/>
<keyword evidence="2" id="KW-0378">Hydrolase</keyword>
<evidence type="ECO:0000259" key="4">
    <source>
        <dbReference type="Pfam" id="PF02230"/>
    </source>
</evidence>
<comment type="caution">
    <text evidence="5">The sequence shown here is derived from an EMBL/GenBank/DDBJ whole genome shotgun (WGS) entry which is preliminary data.</text>
</comment>
<dbReference type="Gene3D" id="3.40.50.1820">
    <property type="entry name" value="alpha/beta hydrolase"/>
    <property type="match status" value="1"/>
</dbReference>